<evidence type="ECO:0000313" key="9">
    <source>
        <dbReference type="EMBL" id="KAH7565954.1"/>
    </source>
</evidence>
<organism evidence="9 10">
    <name type="scientific">Xanthoceras sorbifolium</name>
    <dbReference type="NCBI Taxonomy" id="99658"/>
    <lineage>
        <taxon>Eukaryota</taxon>
        <taxon>Viridiplantae</taxon>
        <taxon>Streptophyta</taxon>
        <taxon>Embryophyta</taxon>
        <taxon>Tracheophyta</taxon>
        <taxon>Spermatophyta</taxon>
        <taxon>Magnoliopsida</taxon>
        <taxon>eudicotyledons</taxon>
        <taxon>Gunneridae</taxon>
        <taxon>Pentapetalae</taxon>
        <taxon>rosids</taxon>
        <taxon>malvids</taxon>
        <taxon>Sapindales</taxon>
        <taxon>Sapindaceae</taxon>
        <taxon>Xanthoceroideae</taxon>
        <taxon>Xanthoceras</taxon>
    </lineage>
</organism>
<evidence type="ECO:0000313" key="10">
    <source>
        <dbReference type="Proteomes" id="UP000827721"/>
    </source>
</evidence>
<sequence>MCCVLKVANQQRERVKVEEGGEVAHHHDHHRYQSPLMELGDHDQTAAPGMFSRVMREREMLVMVSALTHVVAGDVPDQYHHDGGGSGGGSGGGQKRGREMESSGDSPDAGLLVSRLSREFGDFSHGGGGGGGGGLLTSSSSGVIGTEASSSHIYSTVATTTQADHPTAYSARYEYTNEKSIQEPTRRRYRGVRQRPWGKWAAEIRDPFKAARVWLGTFDTAEAAARAYDEAALRFRGNKAKLNFPENVKLRSPSRNPTPTHFAISDSPRPLLSIPACTQSIVHSQALGGDVPMAKTEVSGSSSGGLNLDYNQLLLDFADYQWEQSMNFSDQMGFYSSSMASHLQPPPSSSSFAASVSSSSSPPSPPLFFPGQPPVHFMPTTTQSGGSEDFPGGSWPDSGHYSSSSG</sequence>
<comment type="similarity">
    <text evidence="6">Belongs to the AP2/ERF transcription factor family. ERF subfamily.</text>
</comment>
<evidence type="ECO:0000256" key="7">
    <source>
        <dbReference type="SAM" id="MobiDB-lite"/>
    </source>
</evidence>
<dbReference type="SMART" id="SM00380">
    <property type="entry name" value="AP2"/>
    <property type="match status" value="1"/>
</dbReference>
<evidence type="ECO:0000256" key="2">
    <source>
        <dbReference type="ARBA" id="ARBA00023015"/>
    </source>
</evidence>
<dbReference type="InterPro" id="IPR044808">
    <property type="entry name" value="ERF_plant"/>
</dbReference>
<feature type="compositionally biased region" description="Gly residues" evidence="7">
    <location>
        <begin position="84"/>
        <end position="94"/>
    </location>
</feature>
<dbReference type="CDD" id="cd00018">
    <property type="entry name" value="AP2"/>
    <property type="match status" value="1"/>
</dbReference>
<dbReference type="PANTHER" id="PTHR31190">
    <property type="entry name" value="DNA-BINDING DOMAIN"/>
    <property type="match status" value="1"/>
</dbReference>
<evidence type="ECO:0000256" key="4">
    <source>
        <dbReference type="ARBA" id="ARBA00023163"/>
    </source>
</evidence>
<evidence type="ECO:0000256" key="1">
    <source>
        <dbReference type="ARBA" id="ARBA00004123"/>
    </source>
</evidence>
<dbReference type="InterPro" id="IPR016177">
    <property type="entry name" value="DNA-bd_dom_sf"/>
</dbReference>
<accession>A0ABQ8HNP3</accession>
<comment type="subcellular location">
    <subcellularLocation>
        <location evidence="1">Nucleus</location>
    </subcellularLocation>
</comment>
<dbReference type="InterPro" id="IPR001471">
    <property type="entry name" value="AP2/ERF_dom"/>
</dbReference>
<dbReference type="Gene3D" id="3.30.730.10">
    <property type="entry name" value="AP2/ERF domain"/>
    <property type="match status" value="1"/>
</dbReference>
<evidence type="ECO:0000256" key="6">
    <source>
        <dbReference type="ARBA" id="ARBA00024343"/>
    </source>
</evidence>
<dbReference type="Proteomes" id="UP000827721">
    <property type="component" value="Unassembled WGS sequence"/>
</dbReference>
<keyword evidence="5" id="KW-0539">Nucleus</keyword>
<proteinExistence type="inferred from homology"/>
<protein>
    <recommendedName>
        <fullName evidence="8">AP2/ERF domain-containing protein</fullName>
    </recommendedName>
</protein>
<dbReference type="EMBL" id="JAFEMO010000008">
    <property type="protein sequence ID" value="KAH7565954.1"/>
    <property type="molecule type" value="Genomic_DNA"/>
</dbReference>
<evidence type="ECO:0000256" key="5">
    <source>
        <dbReference type="ARBA" id="ARBA00023242"/>
    </source>
</evidence>
<dbReference type="PROSITE" id="PS51032">
    <property type="entry name" value="AP2_ERF"/>
    <property type="match status" value="1"/>
</dbReference>
<feature type="compositionally biased region" description="Pro residues" evidence="7">
    <location>
        <begin position="362"/>
        <end position="373"/>
    </location>
</feature>
<dbReference type="PANTHER" id="PTHR31190:SF473">
    <property type="entry name" value="OS05G0437100 PROTEIN"/>
    <property type="match status" value="1"/>
</dbReference>
<keyword evidence="3" id="KW-0238">DNA-binding</keyword>
<dbReference type="PRINTS" id="PR00367">
    <property type="entry name" value="ETHRSPELEMNT"/>
</dbReference>
<reference evidence="9 10" key="1">
    <citation type="submission" date="2021-02" db="EMBL/GenBank/DDBJ databases">
        <title>Plant Genome Project.</title>
        <authorList>
            <person name="Zhang R.-G."/>
        </authorList>
    </citation>
    <scope>NUCLEOTIDE SEQUENCE [LARGE SCALE GENOMIC DNA]</scope>
    <source>
        <tissue evidence="9">Leaves</tissue>
    </source>
</reference>
<dbReference type="InterPro" id="IPR036955">
    <property type="entry name" value="AP2/ERF_dom_sf"/>
</dbReference>
<name>A0ABQ8HNP3_9ROSI</name>
<evidence type="ECO:0000256" key="3">
    <source>
        <dbReference type="ARBA" id="ARBA00023125"/>
    </source>
</evidence>
<keyword evidence="10" id="KW-1185">Reference proteome</keyword>
<keyword evidence="2" id="KW-0805">Transcription regulation</keyword>
<comment type="caution">
    <text evidence="9">The sequence shown here is derived from an EMBL/GenBank/DDBJ whole genome shotgun (WGS) entry which is preliminary data.</text>
</comment>
<dbReference type="SUPFAM" id="SSF54171">
    <property type="entry name" value="DNA-binding domain"/>
    <property type="match status" value="1"/>
</dbReference>
<feature type="region of interest" description="Disordered" evidence="7">
    <location>
        <begin position="346"/>
        <end position="406"/>
    </location>
</feature>
<feature type="compositionally biased region" description="Low complexity" evidence="7">
    <location>
        <begin position="349"/>
        <end position="361"/>
    </location>
</feature>
<feature type="domain" description="AP2/ERF" evidence="8">
    <location>
        <begin position="188"/>
        <end position="245"/>
    </location>
</feature>
<keyword evidence="4" id="KW-0804">Transcription</keyword>
<feature type="region of interest" description="Disordered" evidence="7">
    <location>
        <begin position="75"/>
        <end position="110"/>
    </location>
</feature>
<dbReference type="Pfam" id="PF00847">
    <property type="entry name" value="AP2"/>
    <property type="match status" value="1"/>
</dbReference>
<gene>
    <name evidence="9" type="ORF">JRO89_XS08G0046300</name>
</gene>
<evidence type="ECO:0000259" key="8">
    <source>
        <dbReference type="PROSITE" id="PS51032"/>
    </source>
</evidence>